<dbReference type="Proteomes" id="UP000654370">
    <property type="component" value="Unassembled WGS sequence"/>
</dbReference>
<sequence length="163" mass="18196">MRASSLSKELESITKDYDFGIVPGSAAIFVKDEENYMGRLDLTILEGILVIIEVTDQGYKALSCSPIFTMETTKPVLDHIESVLYKPFETMESLLMSISPMFREKFQEALYNKLANINSEPSNSSESQQQEFQNNIGQEGMSQEALMALLNNDPADGLGAPWQ</sequence>
<evidence type="ECO:0000313" key="3">
    <source>
        <dbReference type="Proteomes" id="UP000654370"/>
    </source>
</evidence>
<dbReference type="InterPro" id="IPR007967">
    <property type="entry name" value="GSKIP_dom"/>
</dbReference>
<dbReference type="SUPFAM" id="SSF103107">
    <property type="entry name" value="Hypothetical protein c14orf129, hspc210"/>
    <property type="match status" value="1"/>
</dbReference>
<evidence type="ECO:0000259" key="1">
    <source>
        <dbReference type="Pfam" id="PF05303"/>
    </source>
</evidence>
<dbReference type="InterPro" id="IPR023231">
    <property type="entry name" value="GSKIP_dom_sf"/>
</dbReference>
<feature type="domain" description="GSKIP" evidence="1">
    <location>
        <begin position="8"/>
        <end position="116"/>
    </location>
</feature>
<protein>
    <recommendedName>
        <fullName evidence="1">GSKIP domain-containing protein</fullName>
    </recommendedName>
</protein>
<dbReference type="OrthoDB" id="5804279at2759"/>
<accession>A0A8H7U9H4</accession>
<evidence type="ECO:0000313" key="2">
    <source>
        <dbReference type="EMBL" id="KAG2177306.1"/>
    </source>
</evidence>
<keyword evidence="3" id="KW-1185">Reference proteome</keyword>
<dbReference type="Gene3D" id="3.30.2280.10">
    <property type="entry name" value="Hypothetical protein (hspc210)"/>
    <property type="match status" value="1"/>
</dbReference>
<name>A0A8H7U9H4_MORIS</name>
<dbReference type="EMBL" id="JAEPQZ010000009">
    <property type="protein sequence ID" value="KAG2177306.1"/>
    <property type="molecule type" value="Genomic_DNA"/>
</dbReference>
<proteinExistence type="predicted"/>
<reference evidence="2" key="1">
    <citation type="submission" date="2020-12" db="EMBL/GenBank/DDBJ databases">
        <title>Metabolic potential, ecology and presence of endohyphal bacteria is reflected in genomic diversity of Mucoromycotina.</title>
        <authorList>
            <person name="Muszewska A."/>
            <person name="Okrasinska A."/>
            <person name="Steczkiewicz K."/>
            <person name="Drgas O."/>
            <person name="Orlowska M."/>
            <person name="Perlinska-Lenart U."/>
            <person name="Aleksandrzak-Piekarczyk T."/>
            <person name="Szatraj K."/>
            <person name="Zielenkiewicz U."/>
            <person name="Pilsyk S."/>
            <person name="Malc E."/>
            <person name="Mieczkowski P."/>
            <person name="Kruszewska J.S."/>
            <person name="Biernat P."/>
            <person name="Pawlowska J."/>
        </authorList>
    </citation>
    <scope>NUCLEOTIDE SEQUENCE</scope>
    <source>
        <strain evidence="2">WA0000067209</strain>
    </source>
</reference>
<organism evidence="2 3">
    <name type="scientific">Mortierella isabellina</name>
    <name type="common">Filamentous fungus</name>
    <name type="synonym">Umbelopsis isabellina</name>
    <dbReference type="NCBI Taxonomy" id="91625"/>
    <lineage>
        <taxon>Eukaryota</taxon>
        <taxon>Fungi</taxon>
        <taxon>Fungi incertae sedis</taxon>
        <taxon>Mucoromycota</taxon>
        <taxon>Mucoromycotina</taxon>
        <taxon>Umbelopsidomycetes</taxon>
        <taxon>Umbelopsidales</taxon>
        <taxon>Umbelopsidaceae</taxon>
        <taxon>Umbelopsis</taxon>
    </lineage>
</organism>
<dbReference type="Pfam" id="PF05303">
    <property type="entry name" value="GSKIP_dom"/>
    <property type="match status" value="1"/>
</dbReference>
<comment type="caution">
    <text evidence="2">The sequence shown here is derived from an EMBL/GenBank/DDBJ whole genome shotgun (WGS) entry which is preliminary data.</text>
</comment>
<dbReference type="AlphaFoldDB" id="A0A8H7U9H4"/>
<gene>
    <name evidence="2" type="ORF">INT43_007963</name>
</gene>